<dbReference type="EMBL" id="CM056744">
    <property type="protein sequence ID" value="KAJ8665138.1"/>
    <property type="molecule type" value="Genomic_DNA"/>
</dbReference>
<dbReference type="Proteomes" id="UP001239111">
    <property type="component" value="Chromosome 4"/>
</dbReference>
<proteinExistence type="predicted"/>
<accession>A0ACC2N1X7</accession>
<keyword evidence="2" id="KW-1185">Reference proteome</keyword>
<evidence type="ECO:0000313" key="1">
    <source>
        <dbReference type="EMBL" id="KAJ8665138.1"/>
    </source>
</evidence>
<organism evidence="1 2">
    <name type="scientific">Eretmocerus hayati</name>
    <dbReference type="NCBI Taxonomy" id="131215"/>
    <lineage>
        <taxon>Eukaryota</taxon>
        <taxon>Metazoa</taxon>
        <taxon>Ecdysozoa</taxon>
        <taxon>Arthropoda</taxon>
        <taxon>Hexapoda</taxon>
        <taxon>Insecta</taxon>
        <taxon>Pterygota</taxon>
        <taxon>Neoptera</taxon>
        <taxon>Endopterygota</taxon>
        <taxon>Hymenoptera</taxon>
        <taxon>Apocrita</taxon>
        <taxon>Proctotrupomorpha</taxon>
        <taxon>Chalcidoidea</taxon>
        <taxon>Aphelinidae</taxon>
        <taxon>Aphelininae</taxon>
        <taxon>Eretmocerus</taxon>
    </lineage>
</organism>
<evidence type="ECO:0000313" key="2">
    <source>
        <dbReference type="Proteomes" id="UP001239111"/>
    </source>
</evidence>
<reference evidence="1" key="1">
    <citation type="submission" date="2023-04" db="EMBL/GenBank/DDBJ databases">
        <title>A chromosome-level genome assembly of the parasitoid wasp Eretmocerus hayati.</title>
        <authorList>
            <person name="Zhong Y."/>
            <person name="Liu S."/>
            <person name="Liu Y."/>
        </authorList>
    </citation>
    <scope>NUCLEOTIDE SEQUENCE</scope>
    <source>
        <strain evidence="1">ZJU_SS_LIU_2023</strain>
    </source>
</reference>
<name>A0ACC2N1X7_9HYME</name>
<gene>
    <name evidence="1" type="ORF">QAD02_006800</name>
</gene>
<sequence>MFYCKYCGFKTLELEEYMRHRSKNHRHVSKYLFCGFEQCSKAVKDEIQLKKHLLTNHGLRRRPENRVETIQSNERGKFICSLDICRQESNTFSDLLKHLKIHLAKNIEIECPIVGCDKKYKLKSSFTGHMSKNHRQIPNQVQDDQNNAFCDQMQIDEGSHQINASEGIANMENDLPNPRGAHNPDHQELTDDFDLFLQNVAQFCLKLETVCHIPARTIELIVSEMTRLHGESQDLLRSKLNDKFLAENIASDRILEIFNEVFNGDSLNDCHKHLKTDYLRKKFYKTRFSYVEPQFIDINETDKTYFAYVPIIETLDHLSRDVSIIDDLKKPAQCPKEGCFQNFRDGCLFNNNKYFKENPGALEIILYQDEFEVVNPIGPARKKHKLLAVYMNVGNLSDHIQSHTNTMKLVALCKSIDFDHKAVFGPIVEDLKKLERGVEINGRILKGALVWISGDNLGSHGLGGFIENFSTAEYLCRFCLITRKQFGREGGAMKEYVWRSVDSYTRAVERVSETNVDSHEGVKFDSVFNDLDNFHVCNGLPPCLGHDLFEGVVAYDVILFLNKFIAKGWITLNQLNHLIDAFPYSAEDRCDKPCAIQKLTGKLPGGACQIWNFLRILPLLIGDQVDDYTDEVWRCLLLLGEIVEIICSPTIHESCIPYLEILIQEYLSKRESLFPDDRLRPKHHYLIHYPQLILLYGPLIKVWTLRYESKHKFFKKTIRTRQNFKNIIKTASEKHELLQSYIRLGADARLEIDLGGFQEFNINLYHQDIVNALRKADVPENVEECSKLVYRGTDFKKGYALTIRHENYQENVVLGRICKILSRGLDRVYLLVEIVQSEFIPYLRSYKIHGCKSYECIALQNLVYHKPMPVYKWKSSLYTKPKYGLVSQPLQTLCEGIN</sequence>
<protein>
    <submittedName>
        <fullName evidence="1">Uncharacterized protein</fullName>
    </submittedName>
</protein>
<comment type="caution">
    <text evidence="1">The sequence shown here is derived from an EMBL/GenBank/DDBJ whole genome shotgun (WGS) entry which is preliminary data.</text>
</comment>